<accession>A0ABX9W9G7</accession>
<organism evidence="2 3">
    <name type="scientific">Micromonospora solifontis</name>
    <dbReference type="NCBI Taxonomy" id="2487138"/>
    <lineage>
        <taxon>Bacteria</taxon>
        <taxon>Bacillati</taxon>
        <taxon>Actinomycetota</taxon>
        <taxon>Actinomycetes</taxon>
        <taxon>Micromonosporales</taxon>
        <taxon>Micromonosporaceae</taxon>
        <taxon>Micromonospora</taxon>
    </lineage>
</organism>
<protein>
    <submittedName>
        <fullName evidence="2">RNA helicase</fullName>
    </submittedName>
</protein>
<keyword evidence="2" id="KW-0067">ATP-binding</keyword>
<feature type="region of interest" description="Disordered" evidence="1">
    <location>
        <begin position="1"/>
        <end position="126"/>
    </location>
</feature>
<dbReference type="EMBL" id="RJLN01000126">
    <property type="protein sequence ID" value="RNL88347.1"/>
    <property type="molecule type" value="Genomic_DNA"/>
</dbReference>
<gene>
    <name evidence="2" type="ORF">EFE23_25895</name>
</gene>
<comment type="caution">
    <text evidence="2">The sequence shown here is derived from an EMBL/GenBank/DDBJ whole genome shotgun (WGS) entry which is preliminary data.</text>
</comment>
<keyword evidence="3" id="KW-1185">Reference proteome</keyword>
<feature type="compositionally biased region" description="Basic and acidic residues" evidence="1">
    <location>
        <begin position="1"/>
        <end position="116"/>
    </location>
</feature>
<keyword evidence="2" id="KW-0378">Hydrolase</keyword>
<sequence>GDRPDRGYGRPAGERRFADRGPSDRERGERRFGDRDDRRFTGHRGAGERDAQGDRRFDDRPTGGRGFDDRPADGRRFGDRDGRGDRRFGERGGDFRTPERRGGFRPDGRGRDDRRGFGGRPPVRAH</sequence>
<keyword evidence="2" id="KW-0547">Nucleotide-binding</keyword>
<evidence type="ECO:0000313" key="3">
    <source>
        <dbReference type="Proteomes" id="UP000280698"/>
    </source>
</evidence>
<evidence type="ECO:0000256" key="1">
    <source>
        <dbReference type="SAM" id="MobiDB-lite"/>
    </source>
</evidence>
<proteinExistence type="predicted"/>
<dbReference type="Proteomes" id="UP000280698">
    <property type="component" value="Unassembled WGS sequence"/>
</dbReference>
<feature type="non-terminal residue" evidence="2">
    <location>
        <position position="1"/>
    </location>
</feature>
<dbReference type="GO" id="GO:0004386">
    <property type="term" value="F:helicase activity"/>
    <property type="evidence" value="ECO:0007669"/>
    <property type="project" value="UniProtKB-KW"/>
</dbReference>
<keyword evidence="2" id="KW-0347">Helicase</keyword>
<evidence type="ECO:0000313" key="2">
    <source>
        <dbReference type="EMBL" id="RNL88347.1"/>
    </source>
</evidence>
<name>A0ABX9W9G7_9ACTN</name>
<reference evidence="2 3" key="1">
    <citation type="submission" date="2018-11" db="EMBL/GenBank/DDBJ databases">
        <title>Micromonospora sp. PPF5-17, a new actinomycetes isolated from a hot spring soil.</title>
        <authorList>
            <person name="Thawai C."/>
        </authorList>
    </citation>
    <scope>NUCLEOTIDE SEQUENCE [LARGE SCALE GENOMIC DNA]</scope>
    <source>
        <strain evidence="2 3">PPF5-17</strain>
    </source>
</reference>